<feature type="transmembrane region" description="Helical" evidence="1">
    <location>
        <begin position="39"/>
        <end position="62"/>
    </location>
</feature>
<dbReference type="AlphaFoldDB" id="A0A1G9A6A0"/>
<gene>
    <name evidence="2" type="ORF">SAMN05216212_1852</name>
</gene>
<organism evidence="2 3">
    <name type="scientific">Microbulbifer yueqingensis</name>
    <dbReference type="NCBI Taxonomy" id="658219"/>
    <lineage>
        <taxon>Bacteria</taxon>
        <taxon>Pseudomonadati</taxon>
        <taxon>Pseudomonadota</taxon>
        <taxon>Gammaproteobacteria</taxon>
        <taxon>Cellvibrionales</taxon>
        <taxon>Microbulbiferaceae</taxon>
        <taxon>Microbulbifer</taxon>
    </lineage>
</organism>
<keyword evidence="3" id="KW-1185">Reference proteome</keyword>
<proteinExistence type="predicted"/>
<dbReference type="EMBL" id="FNFH01000003">
    <property type="protein sequence ID" value="SDK22115.1"/>
    <property type="molecule type" value="Genomic_DNA"/>
</dbReference>
<reference evidence="3" key="1">
    <citation type="submission" date="2016-10" db="EMBL/GenBank/DDBJ databases">
        <authorList>
            <person name="Varghese N."/>
            <person name="Submissions S."/>
        </authorList>
    </citation>
    <scope>NUCLEOTIDE SEQUENCE [LARGE SCALE GENOMIC DNA]</scope>
    <source>
        <strain evidence="3">CGMCC 1.10658</strain>
    </source>
</reference>
<keyword evidence="1" id="KW-1133">Transmembrane helix</keyword>
<sequence length="108" mass="12911">MREKEMILMRFMAVIHRPSICWWPFPFLRPNEGEAFGRFRLFTCATLYPLYIWSFMSVILFLKKGMGTAELLPLMGVLFGIFLSYYSIVAYCWNRVHDPERQRASMDR</sequence>
<evidence type="ECO:0000256" key="1">
    <source>
        <dbReference type="SAM" id="Phobius"/>
    </source>
</evidence>
<accession>A0A1G9A6A0</accession>
<dbReference type="OrthoDB" id="9859744at2"/>
<name>A0A1G9A6A0_9GAMM</name>
<protein>
    <submittedName>
        <fullName evidence="2">Uncharacterized protein</fullName>
    </submittedName>
</protein>
<evidence type="ECO:0000313" key="3">
    <source>
        <dbReference type="Proteomes" id="UP000199305"/>
    </source>
</evidence>
<keyword evidence="1" id="KW-0812">Transmembrane</keyword>
<dbReference type="RefSeq" id="WP_091512365.1">
    <property type="nucleotide sequence ID" value="NZ_FNFH01000003.1"/>
</dbReference>
<dbReference type="Proteomes" id="UP000199305">
    <property type="component" value="Unassembled WGS sequence"/>
</dbReference>
<evidence type="ECO:0000313" key="2">
    <source>
        <dbReference type="EMBL" id="SDK22115.1"/>
    </source>
</evidence>
<feature type="transmembrane region" description="Helical" evidence="1">
    <location>
        <begin position="74"/>
        <end position="93"/>
    </location>
</feature>
<keyword evidence="1" id="KW-0472">Membrane</keyword>
<dbReference type="STRING" id="658219.SAMN05216212_1852"/>